<reference evidence="2" key="1">
    <citation type="submission" date="2016-01" db="EMBL/GenBank/DDBJ databases">
        <authorList>
            <person name="Peeters C."/>
        </authorList>
    </citation>
    <scope>NUCLEOTIDE SEQUENCE [LARGE SCALE GENOMIC DNA]</scope>
    <source>
        <strain evidence="2">LMG 29317</strain>
    </source>
</reference>
<keyword evidence="2" id="KW-0560">Oxidoreductase</keyword>
<comment type="caution">
    <text evidence="2">The sequence shown here is derived from an EMBL/GenBank/DDBJ whole genome shotgun (WGS) entry which is preliminary data.</text>
</comment>
<dbReference type="GO" id="GO:0004497">
    <property type="term" value="F:monooxygenase activity"/>
    <property type="evidence" value="ECO:0007669"/>
    <property type="project" value="UniProtKB-KW"/>
</dbReference>
<gene>
    <name evidence="2" type="ORF">AWB74_03667</name>
</gene>
<sequence length="90" mass="10041">MADSVFIAFQANDDSRPIIEAIEADNPHAVVNAFPAMVKIDAVGKLVIRRESIEAIIGRDFDLRELQLNLISLSGNIDETDDEFIIEWKA</sequence>
<dbReference type="Gene3D" id="3.90.56.10">
    <property type="entry name" value="Monooxygenase component MmoB/DmpM"/>
    <property type="match status" value="1"/>
</dbReference>
<keyword evidence="3" id="KW-1185">Reference proteome</keyword>
<dbReference type="InterPro" id="IPR003454">
    <property type="entry name" value="MOase_MmoB_DmpM"/>
</dbReference>
<dbReference type="EMBL" id="FCOM02000014">
    <property type="protein sequence ID" value="SAL65943.1"/>
    <property type="molecule type" value="Genomic_DNA"/>
</dbReference>
<dbReference type="AlphaFoldDB" id="A0A158JBM9"/>
<evidence type="ECO:0000256" key="1">
    <source>
        <dbReference type="ARBA" id="ARBA00006313"/>
    </source>
</evidence>
<proteinExistence type="inferred from homology"/>
<dbReference type="InterPro" id="IPR036889">
    <property type="entry name" value="mOase_MmoB_DmpM_sf"/>
</dbReference>
<organism evidence="2 3">
    <name type="scientific">Caballeronia arvi</name>
    <dbReference type="NCBI Taxonomy" id="1777135"/>
    <lineage>
        <taxon>Bacteria</taxon>
        <taxon>Pseudomonadati</taxon>
        <taxon>Pseudomonadota</taxon>
        <taxon>Betaproteobacteria</taxon>
        <taxon>Burkholderiales</taxon>
        <taxon>Burkholderiaceae</taxon>
        <taxon>Caballeronia</taxon>
    </lineage>
</organism>
<protein>
    <submittedName>
        <fullName evidence="2">Monooxygenase component MmoB/DmpM</fullName>
    </submittedName>
</protein>
<name>A0A158JBM9_9BURK</name>
<evidence type="ECO:0000313" key="3">
    <source>
        <dbReference type="Proteomes" id="UP000055019"/>
    </source>
</evidence>
<dbReference type="SUPFAM" id="SSF56029">
    <property type="entry name" value="Monooxygenase (hydroxylase) regulatory protein"/>
    <property type="match status" value="1"/>
</dbReference>
<accession>A0A158JBM9</accession>
<keyword evidence="2" id="KW-0503">Monooxygenase</keyword>
<dbReference type="RefSeq" id="WP_061148142.1">
    <property type="nucleotide sequence ID" value="NZ_FCOM02000014.1"/>
</dbReference>
<comment type="similarity">
    <text evidence="1">Belongs to the TmoD/XamoD family.</text>
</comment>
<evidence type="ECO:0000313" key="2">
    <source>
        <dbReference type="EMBL" id="SAL65943.1"/>
    </source>
</evidence>
<dbReference type="Proteomes" id="UP000055019">
    <property type="component" value="Unassembled WGS sequence"/>
</dbReference>
<dbReference type="OrthoDB" id="9805636at2"/>
<dbReference type="Pfam" id="PF02406">
    <property type="entry name" value="MmoB_DmpM"/>
    <property type="match status" value="1"/>
</dbReference>